<evidence type="ECO:0000256" key="4">
    <source>
        <dbReference type="ARBA" id="ARBA00023015"/>
    </source>
</evidence>
<gene>
    <name evidence="12" type="ORF">DGAL_LOCUS3700</name>
</gene>
<dbReference type="InterPro" id="IPR000536">
    <property type="entry name" value="Nucl_hrmn_rcpt_lig-bd"/>
</dbReference>
<evidence type="ECO:0000256" key="3">
    <source>
        <dbReference type="ARBA" id="ARBA00022833"/>
    </source>
</evidence>
<evidence type="ECO:0000256" key="6">
    <source>
        <dbReference type="ARBA" id="ARBA00023163"/>
    </source>
</evidence>
<dbReference type="InterPro" id="IPR050274">
    <property type="entry name" value="Nuclear_hormone_rcpt_NR2"/>
</dbReference>
<organism evidence="12 13">
    <name type="scientific">Daphnia galeata</name>
    <dbReference type="NCBI Taxonomy" id="27404"/>
    <lineage>
        <taxon>Eukaryota</taxon>
        <taxon>Metazoa</taxon>
        <taxon>Ecdysozoa</taxon>
        <taxon>Arthropoda</taxon>
        <taxon>Crustacea</taxon>
        <taxon>Branchiopoda</taxon>
        <taxon>Diplostraca</taxon>
        <taxon>Cladocera</taxon>
        <taxon>Anomopoda</taxon>
        <taxon>Daphniidae</taxon>
        <taxon>Daphnia</taxon>
    </lineage>
</organism>
<dbReference type="InterPro" id="IPR001628">
    <property type="entry name" value="Znf_hrmn_rcpt"/>
</dbReference>
<proteinExistence type="predicted"/>
<evidence type="ECO:0000259" key="11">
    <source>
        <dbReference type="PROSITE" id="PS51843"/>
    </source>
</evidence>
<feature type="domain" description="NR LBD" evidence="11">
    <location>
        <begin position="381"/>
        <end position="612"/>
    </location>
</feature>
<dbReference type="SMART" id="SM00399">
    <property type="entry name" value="ZnF_C4"/>
    <property type="match status" value="1"/>
</dbReference>
<comment type="caution">
    <text evidence="12">The sequence shown here is derived from an EMBL/GenBank/DDBJ whole genome shotgun (WGS) entry which is preliminary data.</text>
</comment>
<dbReference type="EMBL" id="CAKKLH010000057">
    <property type="protein sequence ID" value="CAH0101369.1"/>
    <property type="molecule type" value="Genomic_DNA"/>
</dbReference>
<dbReference type="OrthoDB" id="5873264at2759"/>
<evidence type="ECO:0000256" key="1">
    <source>
        <dbReference type="ARBA" id="ARBA00022723"/>
    </source>
</evidence>
<feature type="region of interest" description="Disordered" evidence="9">
    <location>
        <begin position="166"/>
        <end position="203"/>
    </location>
</feature>
<evidence type="ECO:0000256" key="7">
    <source>
        <dbReference type="ARBA" id="ARBA00023170"/>
    </source>
</evidence>
<feature type="compositionally biased region" description="Pro residues" evidence="9">
    <location>
        <begin position="238"/>
        <end position="248"/>
    </location>
</feature>
<evidence type="ECO:0000256" key="8">
    <source>
        <dbReference type="ARBA" id="ARBA00023242"/>
    </source>
</evidence>
<evidence type="ECO:0000256" key="9">
    <source>
        <dbReference type="SAM" id="MobiDB-lite"/>
    </source>
</evidence>
<evidence type="ECO:0008006" key="14">
    <source>
        <dbReference type="Google" id="ProtNLM"/>
    </source>
</evidence>
<sequence length="631" mass="68684">MDELVMMRSVGVGSSSGGNSMMTSVRSLPEKPRRTGKKLCCVTDYWIFRAKFAAIAVQANITASSVAMASCSGFFKRSIHRARVYTCKAQGDLKNCCPVDKTHRNQCRACRLHKCFAANMNKDAVQHERGPRKPRLKDSLMAAERSNVHHHFGGVPISAASCLSMANNNNNNNNSSQQQHPSTTSSSSSSAMVTSTTSSGSSASAVIKSLTSHSRRNNVSIVSSPPLGCCSSSSSTCTPPPLPAPPPAMNLSSSSTASISSATTSSIISSSFVPSSPHLPSALHPHHLPLLQLHPHPLPPLPAALKGSSSSIDSVGILSSNGCNPSSSSLSNSFLLNAAVQHLPALHLWPTLHLQQDGTKNHTDLMLGSSHFSRTPPLFDSASLMLHPAMMALGNSFPFASSSATTSPGSYELLQETSARLLFMAVRWVRWLTPFQTLSRSDQQLLLQESWKELFLLYLAQWSSPWDLGAILTQRLMNRQQQQHGGIRMMQADDLLLATEIKTIQELMSRYRQLSPDGSECGCLKAIAVFKPETGGLSEVRPVELMQDQAQCILADYVRHRYPRQLTRFGRLLLLLPCLRLVRSSTVELLFFKDTLGEVAINRVLDDIYSGDVSIHQHGNNNNNNNNNSSK</sequence>
<evidence type="ECO:0000313" key="12">
    <source>
        <dbReference type="EMBL" id="CAH0101369.1"/>
    </source>
</evidence>
<dbReference type="InterPro" id="IPR013088">
    <property type="entry name" value="Znf_NHR/GATA"/>
</dbReference>
<dbReference type="SUPFAM" id="SSF48508">
    <property type="entry name" value="Nuclear receptor ligand-binding domain"/>
    <property type="match status" value="1"/>
</dbReference>
<dbReference type="Proteomes" id="UP000789390">
    <property type="component" value="Unassembled WGS sequence"/>
</dbReference>
<dbReference type="Gene3D" id="3.30.50.10">
    <property type="entry name" value="Erythroid Transcription Factor GATA-1, subunit A"/>
    <property type="match status" value="1"/>
</dbReference>
<keyword evidence="4" id="KW-0805">Transcription regulation</keyword>
<dbReference type="InterPro" id="IPR035500">
    <property type="entry name" value="NHR-like_dom_sf"/>
</dbReference>
<dbReference type="GO" id="GO:0043565">
    <property type="term" value="F:sequence-specific DNA binding"/>
    <property type="evidence" value="ECO:0007669"/>
    <property type="project" value="InterPro"/>
</dbReference>
<dbReference type="PROSITE" id="PS51030">
    <property type="entry name" value="NUCLEAR_REC_DBD_2"/>
    <property type="match status" value="1"/>
</dbReference>
<dbReference type="Pfam" id="PF00104">
    <property type="entry name" value="Hormone_recep"/>
    <property type="match status" value="1"/>
</dbReference>
<evidence type="ECO:0000313" key="13">
    <source>
        <dbReference type="Proteomes" id="UP000789390"/>
    </source>
</evidence>
<protein>
    <recommendedName>
        <fullName evidence="14">Photoreceptor-specific nuclear receptor</fullName>
    </recommendedName>
</protein>
<accession>A0A8J2RET2</accession>
<dbReference type="AlphaFoldDB" id="A0A8J2RET2"/>
<keyword evidence="6" id="KW-0804">Transcription</keyword>
<feature type="region of interest" description="Disordered" evidence="9">
    <location>
        <begin position="234"/>
        <end position="256"/>
    </location>
</feature>
<keyword evidence="8" id="KW-0539">Nucleus</keyword>
<dbReference type="Pfam" id="PF00105">
    <property type="entry name" value="zf-C4"/>
    <property type="match status" value="1"/>
</dbReference>
<keyword evidence="7" id="KW-0675">Receptor</keyword>
<dbReference type="GO" id="GO:0003700">
    <property type="term" value="F:DNA-binding transcription factor activity"/>
    <property type="evidence" value="ECO:0007669"/>
    <property type="project" value="InterPro"/>
</dbReference>
<name>A0A8J2RET2_9CRUS</name>
<dbReference type="Gene3D" id="1.10.565.10">
    <property type="entry name" value="Retinoid X Receptor"/>
    <property type="match status" value="1"/>
</dbReference>
<dbReference type="PRINTS" id="PR00398">
    <property type="entry name" value="STRDHORMONER"/>
</dbReference>
<keyword evidence="1" id="KW-0479">Metal-binding</keyword>
<evidence type="ECO:0000256" key="5">
    <source>
        <dbReference type="ARBA" id="ARBA00023125"/>
    </source>
</evidence>
<evidence type="ECO:0000259" key="10">
    <source>
        <dbReference type="PROSITE" id="PS51030"/>
    </source>
</evidence>
<keyword evidence="3" id="KW-0862">Zinc</keyword>
<feature type="domain" description="Nuclear receptor" evidence="10">
    <location>
        <begin position="37"/>
        <end position="127"/>
    </location>
</feature>
<keyword evidence="5" id="KW-0238">DNA-binding</keyword>
<dbReference type="FunFam" id="1.10.565.10:FF:000038">
    <property type="entry name" value="Dissatisfaction, isoform A"/>
    <property type="match status" value="1"/>
</dbReference>
<dbReference type="PANTHER" id="PTHR24083">
    <property type="entry name" value="NUCLEAR HORMONE RECEPTOR"/>
    <property type="match status" value="1"/>
</dbReference>
<keyword evidence="13" id="KW-1185">Reference proteome</keyword>
<dbReference type="InterPro" id="IPR001723">
    <property type="entry name" value="Nuclear_hrmn_rcpt"/>
</dbReference>
<keyword evidence="2" id="KW-0863">Zinc-finger</keyword>
<dbReference type="SMART" id="SM00430">
    <property type="entry name" value="HOLI"/>
    <property type="match status" value="1"/>
</dbReference>
<dbReference type="PROSITE" id="PS51843">
    <property type="entry name" value="NR_LBD"/>
    <property type="match status" value="1"/>
</dbReference>
<reference evidence="12" key="1">
    <citation type="submission" date="2021-11" db="EMBL/GenBank/DDBJ databases">
        <authorList>
            <person name="Schell T."/>
        </authorList>
    </citation>
    <scope>NUCLEOTIDE SEQUENCE</scope>
    <source>
        <strain evidence="12">M5</strain>
    </source>
</reference>
<dbReference type="GO" id="GO:0008270">
    <property type="term" value="F:zinc ion binding"/>
    <property type="evidence" value="ECO:0007669"/>
    <property type="project" value="UniProtKB-KW"/>
</dbReference>
<dbReference type="SUPFAM" id="SSF57716">
    <property type="entry name" value="Glucocorticoid receptor-like (DNA-binding domain)"/>
    <property type="match status" value="1"/>
</dbReference>
<evidence type="ECO:0000256" key="2">
    <source>
        <dbReference type="ARBA" id="ARBA00022771"/>
    </source>
</evidence>